<feature type="domain" description="Ketoreductase" evidence="4">
    <location>
        <begin position="6"/>
        <end position="192"/>
    </location>
</feature>
<evidence type="ECO:0000313" key="5">
    <source>
        <dbReference type="EMBL" id="SEJ92787.1"/>
    </source>
</evidence>
<name>A0A1H7CW41_9FIRM</name>
<dbReference type="InterPro" id="IPR057326">
    <property type="entry name" value="KR_dom"/>
</dbReference>
<evidence type="ECO:0000256" key="1">
    <source>
        <dbReference type="ARBA" id="ARBA00006484"/>
    </source>
</evidence>
<dbReference type="Gene3D" id="3.40.50.720">
    <property type="entry name" value="NAD(P)-binding Rossmann-like Domain"/>
    <property type="match status" value="1"/>
</dbReference>
<dbReference type="FunFam" id="3.40.50.720:FF:000084">
    <property type="entry name" value="Short-chain dehydrogenase reductase"/>
    <property type="match status" value="1"/>
</dbReference>
<dbReference type="GO" id="GO:0008206">
    <property type="term" value="P:bile acid metabolic process"/>
    <property type="evidence" value="ECO:0007669"/>
    <property type="project" value="UniProtKB-ARBA"/>
</dbReference>
<sequence length="252" mass="27291">MNIEEKVVLITGGTSGIGLASAKLFIQKGIRVMLVGRSYEKAQAALQTLGYSNMVQFIQGNVAHPDECRQIVEATYKQFGRIDILINSAGIYFEKSIELMDETNFDQIMDINVKGTYFMCKYASGYIKKSSAGAIVNVSSDAGINGNYLCSAYCASKGAVTVFTKALALELAPYNVRVNCICPGDIDTPLTQEQFQNESTKEEDLKVMSSLYPLGRIGRASEAAEVIYFLASEKASFVTGAAWLVDGGITAC</sequence>
<dbReference type="STRING" id="84035.SAMN05660742_12518"/>
<dbReference type="Pfam" id="PF00106">
    <property type="entry name" value="adh_short"/>
    <property type="match status" value="1"/>
</dbReference>
<evidence type="ECO:0000256" key="2">
    <source>
        <dbReference type="ARBA" id="ARBA00023002"/>
    </source>
</evidence>
<dbReference type="RefSeq" id="WP_091835251.1">
    <property type="nucleotide sequence ID" value="NZ_FNZK01000025.1"/>
</dbReference>
<dbReference type="PROSITE" id="PS00061">
    <property type="entry name" value="ADH_SHORT"/>
    <property type="match status" value="1"/>
</dbReference>
<dbReference type="NCBIfam" id="NF005559">
    <property type="entry name" value="PRK07231.1"/>
    <property type="match status" value="1"/>
</dbReference>
<dbReference type="InterPro" id="IPR036291">
    <property type="entry name" value="NAD(P)-bd_dom_sf"/>
</dbReference>
<accession>A0A1H7CW41</accession>
<dbReference type="CDD" id="cd05233">
    <property type="entry name" value="SDR_c"/>
    <property type="match status" value="1"/>
</dbReference>
<gene>
    <name evidence="5" type="ORF">SAMN05660742_12518</name>
</gene>
<evidence type="ECO:0000313" key="6">
    <source>
        <dbReference type="Proteomes" id="UP000199662"/>
    </source>
</evidence>
<dbReference type="InterPro" id="IPR002347">
    <property type="entry name" value="SDR_fam"/>
</dbReference>
<dbReference type="PANTHER" id="PTHR43975:SF2">
    <property type="entry name" value="EG:BACR7A4.14 PROTEIN-RELATED"/>
    <property type="match status" value="1"/>
</dbReference>
<dbReference type="PANTHER" id="PTHR43975">
    <property type="entry name" value="ZGC:101858"/>
    <property type="match status" value="1"/>
</dbReference>
<dbReference type="AlphaFoldDB" id="A0A1H7CW41"/>
<proteinExistence type="inferred from homology"/>
<keyword evidence="2" id="KW-0560">Oxidoreductase</keyword>
<dbReference type="Proteomes" id="UP000199662">
    <property type="component" value="Unassembled WGS sequence"/>
</dbReference>
<dbReference type="PRINTS" id="PR00080">
    <property type="entry name" value="SDRFAMILY"/>
</dbReference>
<dbReference type="EMBL" id="FNZK01000025">
    <property type="protein sequence ID" value="SEJ92787.1"/>
    <property type="molecule type" value="Genomic_DNA"/>
</dbReference>
<evidence type="ECO:0000256" key="3">
    <source>
        <dbReference type="RuleBase" id="RU000363"/>
    </source>
</evidence>
<dbReference type="SMART" id="SM00822">
    <property type="entry name" value="PKS_KR"/>
    <property type="match status" value="1"/>
</dbReference>
<organism evidence="5 6">
    <name type="scientific">Propionispira arboris</name>
    <dbReference type="NCBI Taxonomy" id="84035"/>
    <lineage>
        <taxon>Bacteria</taxon>
        <taxon>Bacillati</taxon>
        <taxon>Bacillota</taxon>
        <taxon>Negativicutes</taxon>
        <taxon>Selenomonadales</taxon>
        <taxon>Selenomonadaceae</taxon>
        <taxon>Propionispira</taxon>
    </lineage>
</organism>
<dbReference type="InterPro" id="IPR020904">
    <property type="entry name" value="Sc_DH/Rdtase_CS"/>
</dbReference>
<dbReference type="GO" id="GO:0016491">
    <property type="term" value="F:oxidoreductase activity"/>
    <property type="evidence" value="ECO:0007669"/>
    <property type="project" value="UniProtKB-KW"/>
</dbReference>
<evidence type="ECO:0000259" key="4">
    <source>
        <dbReference type="SMART" id="SM00822"/>
    </source>
</evidence>
<dbReference type="PRINTS" id="PR00081">
    <property type="entry name" value="GDHRDH"/>
</dbReference>
<dbReference type="SUPFAM" id="SSF51735">
    <property type="entry name" value="NAD(P)-binding Rossmann-fold domains"/>
    <property type="match status" value="1"/>
</dbReference>
<protein>
    <submittedName>
        <fullName evidence="5">NAD(P)-dependent dehydrogenase, short-chain alcohol dehydrogenase family</fullName>
    </submittedName>
</protein>
<reference evidence="5 6" key="1">
    <citation type="submission" date="2016-10" db="EMBL/GenBank/DDBJ databases">
        <authorList>
            <person name="de Groot N.N."/>
        </authorList>
    </citation>
    <scope>NUCLEOTIDE SEQUENCE [LARGE SCALE GENOMIC DNA]</scope>
    <source>
        <strain evidence="5 6">DSM 2179</strain>
    </source>
</reference>
<comment type="similarity">
    <text evidence="1 3">Belongs to the short-chain dehydrogenases/reductases (SDR) family.</text>
</comment>
<keyword evidence="6" id="KW-1185">Reference proteome</keyword>